<keyword evidence="4" id="KW-0238">DNA-binding</keyword>
<dbReference type="InterPro" id="IPR010982">
    <property type="entry name" value="Lambda_DNA-bd_dom_sf"/>
</dbReference>
<sequence length="203" mass="23108">MDVEGKIRELKRLTKTSKNTELAKVLGISSKTISNWKNRGHIPEYILLEAQKIIENGNSSPIEKSNLIALTYYDIQASAGHGALVEIEMPTQISFSESYLSKELRVQPDDVFMMRVGGDSMYPTLQDGALIVVKRINEFYGDGVYVFRINGQIMVKRLQFQPTKIIFKSDNTHLYEPWEVLHKELEDIDFQILGKVIWGGGKI</sequence>
<proteinExistence type="predicted"/>
<dbReference type="AlphaFoldDB" id="A0A1E3WJY7"/>
<evidence type="ECO:0000259" key="6">
    <source>
        <dbReference type="Pfam" id="PF00717"/>
    </source>
</evidence>
<dbReference type="Pfam" id="PF07022">
    <property type="entry name" value="Phage_CI_repr"/>
    <property type="match status" value="1"/>
</dbReference>
<dbReference type="GO" id="GO:0004252">
    <property type="term" value="F:serine-type endopeptidase activity"/>
    <property type="evidence" value="ECO:0007669"/>
    <property type="project" value="UniProtKB-EC"/>
</dbReference>
<comment type="caution">
    <text evidence="8">The sequence shown here is derived from an EMBL/GenBank/DDBJ whole genome shotgun (WGS) entry which is preliminary data.</text>
</comment>
<dbReference type="GO" id="GO:0003677">
    <property type="term" value="F:DNA binding"/>
    <property type="evidence" value="ECO:0007669"/>
    <property type="project" value="UniProtKB-KW"/>
</dbReference>
<keyword evidence="1" id="KW-0645">Protease</keyword>
<reference evidence="8 9" key="1">
    <citation type="submission" date="2016-08" db="EMBL/GenBank/DDBJ databases">
        <title>Genome sequencing of Vibrio scophthalmi strain FP3289, an isolated from Paralichthys olivaceus.</title>
        <authorList>
            <person name="Han H.-J."/>
        </authorList>
    </citation>
    <scope>NUCLEOTIDE SEQUENCE [LARGE SCALE GENOMIC DNA]</scope>
    <source>
        <strain evidence="8 9">FP3289</strain>
    </source>
</reference>
<dbReference type="PROSITE" id="PS00501">
    <property type="entry name" value="SPASE_I_1"/>
    <property type="match status" value="1"/>
</dbReference>
<name>A0A1E3WJY7_9VIBR</name>
<feature type="domain" description="Bacteriophage CI repressor N-terminal" evidence="7">
    <location>
        <begin position="7"/>
        <end position="44"/>
    </location>
</feature>
<dbReference type="InterPro" id="IPR015927">
    <property type="entry name" value="Peptidase_S24_S26A/B/C"/>
</dbReference>
<dbReference type="Pfam" id="PF00717">
    <property type="entry name" value="Peptidase_S24"/>
    <property type="match status" value="1"/>
</dbReference>
<evidence type="ECO:0000256" key="3">
    <source>
        <dbReference type="ARBA" id="ARBA00023015"/>
    </source>
</evidence>
<dbReference type="InterPro" id="IPR036286">
    <property type="entry name" value="LexA/Signal_pep-like_sf"/>
</dbReference>
<evidence type="ECO:0000313" key="9">
    <source>
        <dbReference type="Proteomes" id="UP000095131"/>
    </source>
</evidence>
<evidence type="ECO:0000313" key="8">
    <source>
        <dbReference type="EMBL" id="ODS10080.1"/>
    </source>
</evidence>
<protein>
    <submittedName>
        <fullName evidence="8">Repressor LexA</fullName>
        <ecNumber evidence="8">3.4.21.88</ecNumber>
    </submittedName>
</protein>
<dbReference type="InterPro" id="IPR010744">
    <property type="entry name" value="Phage_CI_N"/>
</dbReference>
<dbReference type="PANTHER" id="PTHR40661:SF3">
    <property type="entry name" value="FELS-1 PROPHAGE TRANSCRIPTIONAL REGULATOR"/>
    <property type="match status" value="1"/>
</dbReference>
<organism evidence="8 9">
    <name type="scientific">Vibrio scophthalmi</name>
    <dbReference type="NCBI Taxonomy" id="45658"/>
    <lineage>
        <taxon>Bacteria</taxon>
        <taxon>Pseudomonadati</taxon>
        <taxon>Pseudomonadota</taxon>
        <taxon>Gammaproteobacteria</taxon>
        <taxon>Vibrionales</taxon>
        <taxon>Vibrionaceae</taxon>
        <taxon>Vibrio</taxon>
    </lineage>
</organism>
<dbReference type="GO" id="GO:0006508">
    <property type="term" value="P:proteolysis"/>
    <property type="evidence" value="ECO:0007669"/>
    <property type="project" value="UniProtKB-KW"/>
</dbReference>
<dbReference type="GO" id="GO:0045892">
    <property type="term" value="P:negative regulation of DNA-templated transcription"/>
    <property type="evidence" value="ECO:0007669"/>
    <property type="project" value="InterPro"/>
</dbReference>
<evidence type="ECO:0000259" key="7">
    <source>
        <dbReference type="Pfam" id="PF07022"/>
    </source>
</evidence>
<keyword evidence="5" id="KW-0804">Transcription</keyword>
<dbReference type="RefSeq" id="WP_069445928.1">
    <property type="nucleotide sequence ID" value="NZ_MDCJ01000002.1"/>
</dbReference>
<dbReference type="OrthoDB" id="9791537at2"/>
<accession>A0A1E3WJY7</accession>
<dbReference type="Proteomes" id="UP000095131">
    <property type="component" value="Unassembled WGS sequence"/>
</dbReference>
<dbReference type="InterPro" id="IPR039418">
    <property type="entry name" value="LexA-like"/>
</dbReference>
<dbReference type="EC" id="3.4.21.88" evidence="8"/>
<dbReference type="Gene3D" id="2.10.109.10">
    <property type="entry name" value="Umud Fragment, subunit A"/>
    <property type="match status" value="1"/>
</dbReference>
<feature type="domain" description="Peptidase S24/S26A/S26B/S26C" evidence="6">
    <location>
        <begin position="76"/>
        <end position="197"/>
    </location>
</feature>
<dbReference type="CDD" id="cd00093">
    <property type="entry name" value="HTH_XRE"/>
    <property type="match status" value="1"/>
</dbReference>
<dbReference type="EMBL" id="MDCJ01000002">
    <property type="protein sequence ID" value="ODS10080.1"/>
    <property type="molecule type" value="Genomic_DNA"/>
</dbReference>
<keyword evidence="2 8" id="KW-0378">Hydrolase</keyword>
<gene>
    <name evidence="8" type="primary">lexA</name>
    <name evidence="8" type="ORF">VSF3289_00318</name>
</gene>
<evidence type="ECO:0000256" key="5">
    <source>
        <dbReference type="ARBA" id="ARBA00023163"/>
    </source>
</evidence>
<dbReference type="SUPFAM" id="SSF51306">
    <property type="entry name" value="LexA/Signal peptidase"/>
    <property type="match status" value="1"/>
</dbReference>
<dbReference type="InterPro" id="IPR019756">
    <property type="entry name" value="Pept_S26A_signal_pept_1_Ser-AS"/>
</dbReference>
<evidence type="ECO:0000256" key="4">
    <source>
        <dbReference type="ARBA" id="ARBA00023125"/>
    </source>
</evidence>
<dbReference type="CDD" id="cd06529">
    <property type="entry name" value="S24_LexA-like"/>
    <property type="match status" value="1"/>
</dbReference>
<evidence type="ECO:0000256" key="2">
    <source>
        <dbReference type="ARBA" id="ARBA00022801"/>
    </source>
</evidence>
<dbReference type="Gene3D" id="1.10.260.40">
    <property type="entry name" value="lambda repressor-like DNA-binding domains"/>
    <property type="match status" value="1"/>
</dbReference>
<keyword evidence="3" id="KW-0805">Transcription regulation</keyword>
<evidence type="ECO:0000256" key="1">
    <source>
        <dbReference type="ARBA" id="ARBA00022670"/>
    </source>
</evidence>
<dbReference type="InterPro" id="IPR001387">
    <property type="entry name" value="Cro/C1-type_HTH"/>
</dbReference>
<dbReference type="GO" id="GO:0016020">
    <property type="term" value="C:membrane"/>
    <property type="evidence" value="ECO:0007669"/>
    <property type="project" value="InterPro"/>
</dbReference>
<dbReference type="PANTHER" id="PTHR40661">
    <property type="match status" value="1"/>
</dbReference>